<dbReference type="GO" id="GO:1901023">
    <property type="term" value="P:4-hydroxyphenylacetate catabolic process"/>
    <property type="evidence" value="ECO:0007669"/>
    <property type="project" value="InterPro"/>
</dbReference>
<dbReference type="FunFam" id="3.40.309.10:FF:000012">
    <property type="entry name" value="Betaine aldehyde dehydrogenase"/>
    <property type="match status" value="1"/>
</dbReference>
<accession>A0A511W7P9</accession>
<sequence length="498" mass="55522">MTQFQAPSQKKLKDISLYINGEFVKSNSQETFENINPFTNEPINHIAAGDAADIDAAVAAAKRAFHGEWGKMKLDERLDYVYKIGDLIEEHSEEIAVLESYDTGLPISQTRKMIARSAKNFRFYAEMVKSHLYGEAYQVDDEFINYSVRKPVGVAGLITPWNAPFMLETWKIAPALATGNTVVLKPAEWSPLSANRIAEVINEAGLPDGVFNVVHGYGETAGAALVRHPDVPLISFTGETTTGSEIMKNGADALKQFSMELGGKSPIIIFDDADVERALDACTWGVFSFNGERCTANSRVYLHEDIADDFIKKLKERVDRIRVGDPMDPNTQVGPLVHRNHYDNVKGYLELAEQEGCEVYSGHVPAEHSRGNFVPPTLLLNADQHMRVVQEEIFGPVIAVMTFKDEDEVIEKANDVRYGLAGYVWTKDMQRGHRVAQAIDAGMLWVNSQNVRDLRTPFGGSKHSGIGREGGFYAFEFYTETQIIHVAMKDHYIPQLGK</sequence>
<dbReference type="PROSITE" id="PS00070">
    <property type="entry name" value="ALDEHYDE_DEHYDR_CYS"/>
    <property type="match status" value="1"/>
</dbReference>
<dbReference type="SUPFAM" id="SSF53720">
    <property type="entry name" value="ALDH-like"/>
    <property type="match status" value="1"/>
</dbReference>
<name>A0A511W7P9_9BACI</name>
<protein>
    <submittedName>
        <fullName evidence="7">5-carboxymethyl-2-hydroxymuconate semialdehyde dehydrogenase</fullName>
    </submittedName>
</protein>
<feature type="domain" description="Aldehyde dehydrogenase" evidence="6">
    <location>
        <begin position="23"/>
        <end position="483"/>
    </location>
</feature>
<evidence type="ECO:0000259" key="6">
    <source>
        <dbReference type="Pfam" id="PF00171"/>
    </source>
</evidence>
<evidence type="ECO:0000256" key="3">
    <source>
        <dbReference type="ARBA" id="ARBA00023027"/>
    </source>
</evidence>
<dbReference type="InterPro" id="IPR011985">
    <property type="entry name" value="DH_HpaE"/>
</dbReference>
<organism evidence="7 8">
    <name type="scientific">Alkalibacillus haloalkaliphilus</name>
    <dbReference type="NCBI Taxonomy" id="94136"/>
    <lineage>
        <taxon>Bacteria</taxon>
        <taxon>Bacillati</taxon>
        <taxon>Bacillota</taxon>
        <taxon>Bacilli</taxon>
        <taxon>Bacillales</taxon>
        <taxon>Bacillaceae</taxon>
        <taxon>Alkalibacillus</taxon>
    </lineage>
</organism>
<dbReference type="OrthoDB" id="9762913at2"/>
<evidence type="ECO:0000256" key="4">
    <source>
        <dbReference type="PROSITE-ProRule" id="PRU10007"/>
    </source>
</evidence>
<dbReference type="PANTHER" id="PTHR43720:SF2">
    <property type="entry name" value="2-AMINOMUCONIC SEMIALDEHYDE DEHYDROGENASE"/>
    <property type="match status" value="1"/>
</dbReference>
<dbReference type="Proteomes" id="UP000321440">
    <property type="component" value="Unassembled WGS sequence"/>
</dbReference>
<keyword evidence="3" id="KW-0520">NAD</keyword>
<comment type="similarity">
    <text evidence="1 5">Belongs to the aldehyde dehydrogenase family.</text>
</comment>
<dbReference type="NCBIfam" id="TIGR02299">
    <property type="entry name" value="HpaE"/>
    <property type="match status" value="1"/>
</dbReference>
<dbReference type="EMBL" id="BJYA01000024">
    <property type="protein sequence ID" value="GEN47067.1"/>
    <property type="molecule type" value="Genomic_DNA"/>
</dbReference>
<reference evidence="7 8" key="1">
    <citation type="submission" date="2019-07" db="EMBL/GenBank/DDBJ databases">
        <title>Whole genome shotgun sequence of Alkalibacillus haloalkaliphilus NBRC 103110.</title>
        <authorList>
            <person name="Hosoyama A."/>
            <person name="Uohara A."/>
            <person name="Ohji S."/>
            <person name="Ichikawa N."/>
        </authorList>
    </citation>
    <scope>NUCLEOTIDE SEQUENCE [LARGE SCALE GENOMIC DNA]</scope>
    <source>
        <strain evidence="7 8">NBRC 103110</strain>
    </source>
</reference>
<evidence type="ECO:0000313" key="8">
    <source>
        <dbReference type="Proteomes" id="UP000321440"/>
    </source>
</evidence>
<keyword evidence="2 5" id="KW-0560">Oxidoreductase</keyword>
<dbReference type="PROSITE" id="PS00687">
    <property type="entry name" value="ALDEHYDE_DEHYDR_GLU"/>
    <property type="match status" value="1"/>
</dbReference>
<evidence type="ECO:0000256" key="5">
    <source>
        <dbReference type="RuleBase" id="RU003345"/>
    </source>
</evidence>
<dbReference type="InterPro" id="IPR029510">
    <property type="entry name" value="Ald_DH_CS_GLU"/>
</dbReference>
<comment type="caution">
    <text evidence="7">The sequence shown here is derived from an EMBL/GenBank/DDBJ whole genome shotgun (WGS) entry which is preliminary data.</text>
</comment>
<keyword evidence="8" id="KW-1185">Reference proteome</keyword>
<dbReference type="InterPro" id="IPR016160">
    <property type="entry name" value="Ald_DH_CS_CYS"/>
</dbReference>
<evidence type="ECO:0000256" key="1">
    <source>
        <dbReference type="ARBA" id="ARBA00009986"/>
    </source>
</evidence>
<dbReference type="InterPro" id="IPR015590">
    <property type="entry name" value="Aldehyde_DH_dom"/>
</dbReference>
<evidence type="ECO:0000256" key="2">
    <source>
        <dbReference type="ARBA" id="ARBA00023002"/>
    </source>
</evidence>
<evidence type="ECO:0000313" key="7">
    <source>
        <dbReference type="EMBL" id="GEN47067.1"/>
    </source>
</evidence>
<dbReference type="InterPro" id="IPR016162">
    <property type="entry name" value="Ald_DH_N"/>
</dbReference>
<dbReference type="Gene3D" id="3.40.309.10">
    <property type="entry name" value="Aldehyde Dehydrogenase, Chain A, domain 2"/>
    <property type="match status" value="1"/>
</dbReference>
<dbReference type="AlphaFoldDB" id="A0A511W7P9"/>
<dbReference type="Pfam" id="PF00171">
    <property type="entry name" value="Aldedh"/>
    <property type="match status" value="1"/>
</dbReference>
<proteinExistence type="inferred from homology"/>
<dbReference type="GO" id="GO:0018480">
    <property type="term" value="F:5-carboxymethyl-2-hydroxymuconic-semialdehyde dehydrogenase activity"/>
    <property type="evidence" value="ECO:0007669"/>
    <property type="project" value="InterPro"/>
</dbReference>
<dbReference type="Gene3D" id="3.40.605.10">
    <property type="entry name" value="Aldehyde Dehydrogenase, Chain A, domain 1"/>
    <property type="match status" value="1"/>
</dbReference>
<dbReference type="InterPro" id="IPR016161">
    <property type="entry name" value="Ald_DH/histidinol_DH"/>
</dbReference>
<dbReference type="RefSeq" id="WP_146818421.1">
    <property type="nucleotide sequence ID" value="NZ_BJYA01000024.1"/>
</dbReference>
<dbReference type="CDD" id="cd07093">
    <property type="entry name" value="ALDH_F8_HMSADH"/>
    <property type="match status" value="1"/>
</dbReference>
<dbReference type="PANTHER" id="PTHR43720">
    <property type="entry name" value="2-AMINOMUCONIC SEMIALDEHYDE DEHYDROGENASE"/>
    <property type="match status" value="1"/>
</dbReference>
<gene>
    <name evidence="7" type="ORF">AHA02nite_28430</name>
</gene>
<feature type="active site" evidence="4">
    <location>
        <position position="260"/>
    </location>
</feature>
<dbReference type="FunFam" id="3.40.605.10:FF:000007">
    <property type="entry name" value="NAD/NADP-dependent betaine aldehyde dehydrogenase"/>
    <property type="match status" value="1"/>
</dbReference>
<dbReference type="InterPro" id="IPR016163">
    <property type="entry name" value="Ald_DH_C"/>
</dbReference>